<feature type="region of interest" description="Disordered" evidence="1">
    <location>
        <begin position="321"/>
        <end position="342"/>
    </location>
</feature>
<dbReference type="Gene3D" id="1.10.260.40">
    <property type="entry name" value="lambda repressor-like DNA-binding domains"/>
    <property type="match status" value="1"/>
</dbReference>
<dbReference type="SUPFAM" id="SSF47413">
    <property type="entry name" value="lambda repressor-like DNA-binding domains"/>
    <property type="match status" value="1"/>
</dbReference>
<dbReference type="Proteomes" id="UP001596972">
    <property type="component" value="Unassembled WGS sequence"/>
</dbReference>
<dbReference type="InterPro" id="IPR010982">
    <property type="entry name" value="Lambda_DNA-bd_dom_sf"/>
</dbReference>
<protein>
    <submittedName>
        <fullName evidence="3">Multiprotein-bridging factor 1 family protein</fullName>
    </submittedName>
</protein>
<name>A0ABW3EPQ5_9ACTN</name>
<proteinExistence type="predicted"/>
<dbReference type="RefSeq" id="WP_378299969.1">
    <property type="nucleotide sequence ID" value="NZ_JBHTJA010000034.1"/>
</dbReference>
<evidence type="ECO:0000313" key="4">
    <source>
        <dbReference type="Proteomes" id="UP001596972"/>
    </source>
</evidence>
<dbReference type="CDD" id="cd00093">
    <property type="entry name" value="HTH_XRE"/>
    <property type="match status" value="1"/>
</dbReference>
<evidence type="ECO:0000313" key="3">
    <source>
        <dbReference type="EMBL" id="MFD0902313.1"/>
    </source>
</evidence>
<comment type="caution">
    <text evidence="3">The sequence shown here is derived from an EMBL/GenBank/DDBJ whole genome shotgun (WGS) entry which is preliminary data.</text>
</comment>
<dbReference type="EMBL" id="JBHTJA010000034">
    <property type="protein sequence ID" value="MFD0902313.1"/>
    <property type="molecule type" value="Genomic_DNA"/>
</dbReference>
<evidence type="ECO:0000256" key="1">
    <source>
        <dbReference type="SAM" id="MobiDB-lite"/>
    </source>
</evidence>
<gene>
    <name evidence="3" type="ORF">ACFQ11_18085</name>
</gene>
<dbReference type="SMART" id="SM00530">
    <property type="entry name" value="HTH_XRE"/>
    <property type="match status" value="1"/>
</dbReference>
<evidence type="ECO:0000259" key="2">
    <source>
        <dbReference type="PROSITE" id="PS50943"/>
    </source>
</evidence>
<reference evidence="4" key="1">
    <citation type="journal article" date="2019" name="Int. J. Syst. Evol. Microbiol.">
        <title>The Global Catalogue of Microorganisms (GCM) 10K type strain sequencing project: providing services to taxonomists for standard genome sequencing and annotation.</title>
        <authorList>
            <consortium name="The Broad Institute Genomics Platform"/>
            <consortium name="The Broad Institute Genome Sequencing Center for Infectious Disease"/>
            <person name="Wu L."/>
            <person name="Ma J."/>
        </authorList>
    </citation>
    <scope>NUCLEOTIDE SEQUENCE [LARGE SCALE GENOMIC DNA]</scope>
    <source>
        <strain evidence="4">JCM 31202</strain>
    </source>
</reference>
<sequence length="412" mass="45652">MNDRSIDPTDPDLTIGDRIRYHRERRGMSRQALGELIGRNGRWVKAVERGEIQDVKLPRLLDLAEVLRLQDVADLAGTRPVPMSMFRGPGHPALVRVRDAINSVAIGRTDSPPSLDYLELRLRAAWQARHAAPDHRTVLGRRLPDLIQDAKAAVRGHQGADRRRALALLAGTYNLTQFYVAYQPSADLLWRVVERSLMAAEESEDPRAIGGAVWLAAQAHRDAGDLDAAEAVNREGLELIAPHVEGADDDLLAMWGALHHEVAYTAARAKQPGVAWGWWDRADEIAQRLPADHYDLMTSFSRAIMPAHAVTVAVELRHGGEARRQARRAAKSPIPSQPRRGRHEIEVARAYRLAGDQEQALAMLKRAQGTAPETIRYNGHARRMLAELVTEGPAGMRPAARDLADRVGVLVR</sequence>
<accession>A0ABW3EPQ5</accession>
<keyword evidence="4" id="KW-1185">Reference proteome</keyword>
<organism evidence="3 4">
    <name type="scientific">Actinomadura sediminis</name>
    <dbReference type="NCBI Taxonomy" id="1038904"/>
    <lineage>
        <taxon>Bacteria</taxon>
        <taxon>Bacillati</taxon>
        <taxon>Actinomycetota</taxon>
        <taxon>Actinomycetes</taxon>
        <taxon>Streptosporangiales</taxon>
        <taxon>Thermomonosporaceae</taxon>
        <taxon>Actinomadura</taxon>
    </lineage>
</organism>
<dbReference type="PROSITE" id="PS50943">
    <property type="entry name" value="HTH_CROC1"/>
    <property type="match status" value="1"/>
</dbReference>
<dbReference type="InterPro" id="IPR001387">
    <property type="entry name" value="Cro/C1-type_HTH"/>
</dbReference>
<feature type="domain" description="HTH cro/C1-type" evidence="2">
    <location>
        <begin position="19"/>
        <end position="75"/>
    </location>
</feature>
<dbReference type="Pfam" id="PF13560">
    <property type="entry name" value="HTH_31"/>
    <property type="match status" value="1"/>
</dbReference>